<dbReference type="Proteomes" id="UP000317557">
    <property type="component" value="Unassembled WGS sequence"/>
</dbReference>
<name>A0A521BDK3_9BACT</name>
<proteinExistence type="predicted"/>
<organism evidence="1 2">
    <name type="scientific">Gracilimonas mengyeensis</name>
    <dbReference type="NCBI Taxonomy" id="1302730"/>
    <lineage>
        <taxon>Bacteria</taxon>
        <taxon>Pseudomonadati</taxon>
        <taxon>Balneolota</taxon>
        <taxon>Balneolia</taxon>
        <taxon>Balneolales</taxon>
        <taxon>Balneolaceae</taxon>
        <taxon>Gracilimonas</taxon>
    </lineage>
</organism>
<reference evidence="1 2" key="1">
    <citation type="submission" date="2017-05" db="EMBL/GenBank/DDBJ databases">
        <authorList>
            <person name="Varghese N."/>
            <person name="Submissions S."/>
        </authorList>
    </citation>
    <scope>NUCLEOTIDE SEQUENCE [LARGE SCALE GENOMIC DNA]</scope>
    <source>
        <strain evidence="1 2">DSM 21985</strain>
    </source>
</reference>
<gene>
    <name evidence="1" type="ORF">SAMN06265219_102202</name>
</gene>
<accession>A0A521BDK3</accession>
<evidence type="ECO:0000313" key="1">
    <source>
        <dbReference type="EMBL" id="SMO45061.1"/>
    </source>
</evidence>
<keyword evidence="2" id="KW-1185">Reference proteome</keyword>
<dbReference type="RefSeq" id="WP_142453211.1">
    <property type="nucleotide sequence ID" value="NZ_FXTP01000002.1"/>
</dbReference>
<sequence>MDTTTKILNERDKILFEKALKFYFYARQQDVRKLNSQLQERFKYAGQVAYSLIITYLREGSLKLEYMDFLNEELKTMYGLDQKLLEPLMIKPSEIDEIEFNQEVSIKFFDEDEGRNMMIQYDPTESKVQLLPVGEE</sequence>
<dbReference type="OrthoDB" id="1524466at2"/>
<dbReference type="AlphaFoldDB" id="A0A521BDK3"/>
<dbReference type="EMBL" id="FXTP01000002">
    <property type="protein sequence ID" value="SMO45061.1"/>
    <property type="molecule type" value="Genomic_DNA"/>
</dbReference>
<protein>
    <submittedName>
        <fullName evidence="1">Uncharacterized protein</fullName>
    </submittedName>
</protein>
<evidence type="ECO:0000313" key="2">
    <source>
        <dbReference type="Proteomes" id="UP000317557"/>
    </source>
</evidence>